<keyword evidence="1" id="KW-0472">Membrane</keyword>
<feature type="transmembrane region" description="Helical" evidence="1">
    <location>
        <begin position="86"/>
        <end position="104"/>
    </location>
</feature>
<comment type="caution">
    <text evidence="2">The sequence shown here is derived from an EMBL/GenBank/DDBJ whole genome shotgun (WGS) entry which is preliminary data.</text>
</comment>
<dbReference type="AlphaFoldDB" id="X1D526"/>
<evidence type="ECO:0000313" key="2">
    <source>
        <dbReference type="EMBL" id="GAG91546.1"/>
    </source>
</evidence>
<accession>X1D526</accession>
<keyword evidence="1" id="KW-1133">Transmembrane helix</keyword>
<keyword evidence="1" id="KW-0812">Transmembrane</keyword>
<name>X1D526_9ZZZZ</name>
<reference evidence="2" key="1">
    <citation type="journal article" date="2014" name="Front. Microbiol.">
        <title>High frequency of phylogenetically diverse reductive dehalogenase-homologous genes in deep subseafloor sedimentary metagenomes.</title>
        <authorList>
            <person name="Kawai M."/>
            <person name="Futagami T."/>
            <person name="Toyoda A."/>
            <person name="Takaki Y."/>
            <person name="Nishi S."/>
            <person name="Hori S."/>
            <person name="Arai W."/>
            <person name="Tsubouchi T."/>
            <person name="Morono Y."/>
            <person name="Uchiyama I."/>
            <person name="Ito T."/>
            <person name="Fujiyama A."/>
            <person name="Inagaki F."/>
            <person name="Takami H."/>
        </authorList>
    </citation>
    <scope>NUCLEOTIDE SEQUENCE</scope>
    <source>
        <strain evidence="2">Expedition CK06-06</strain>
    </source>
</reference>
<organism evidence="2">
    <name type="scientific">marine sediment metagenome</name>
    <dbReference type="NCBI Taxonomy" id="412755"/>
    <lineage>
        <taxon>unclassified sequences</taxon>
        <taxon>metagenomes</taxon>
        <taxon>ecological metagenomes</taxon>
    </lineage>
</organism>
<evidence type="ECO:0000256" key="1">
    <source>
        <dbReference type="SAM" id="Phobius"/>
    </source>
</evidence>
<gene>
    <name evidence="2" type="ORF">S01H4_44450</name>
</gene>
<dbReference type="EMBL" id="BART01024649">
    <property type="protein sequence ID" value="GAG91546.1"/>
    <property type="molecule type" value="Genomic_DNA"/>
</dbReference>
<feature type="non-terminal residue" evidence="2">
    <location>
        <position position="283"/>
    </location>
</feature>
<sequence>NLEMNESTDKTDPESMQFTRNAVQGMAQKKVDAIQESIYFQAETLREASGYRIATITTSLTPYLSAFIFQTNYRIVRVTLHASPEIFALIMTFITLFKIVTWAVRIFSVIRFIGTILRINQIILSLWPQYKQWWDNMMVKVSELSQALGWGVDGIIHVYNAVNLGVHLSGRLMGKSWDMLQVEGMEKSVEMAQKISRIFDRLQANPSQFLDDITKIEMYKSGDQVRSWLWGITNTIETVVNRAEDAFEGVTGVISELSAIQNNMPAIVRDNIPASIWYGLREA</sequence>
<proteinExistence type="predicted"/>
<feature type="non-terminal residue" evidence="2">
    <location>
        <position position="1"/>
    </location>
</feature>
<protein>
    <submittedName>
        <fullName evidence="2">Uncharacterized protein</fullName>
    </submittedName>
</protein>